<evidence type="ECO:0000256" key="1">
    <source>
        <dbReference type="SAM" id="MobiDB-lite"/>
    </source>
</evidence>
<organism evidence="2 3">
    <name type="scientific">Arthrobacter phage Berrie</name>
    <dbReference type="NCBI Taxonomy" id="2926087"/>
    <lineage>
        <taxon>Viruses</taxon>
        <taxon>Duplodnaviria</taxon>
        <taxon>Heunggongvirae</taxon>
        <taxon>Uroviricota</taxon>
        <taxon>Caudoviricetes</taxon>
        <taxon>Casidaviridae</taxon>
        <taxon>Yangvirus</taxon>
        <taxon>Yangvirus berrie</taxon>
    </lineage>
</organism>
<dbReference type="Proteomes" id="UP001354061">
    <property type="component" value="Segment"/>
</dbReference>
<dbReference type="Gene3D" id="2.60.120.260">
    <property type="entry name" value="Galactose-binding domain-like"/>
    <property type="match status" value="1"/>
</dbReference>
<accession>A0ABZ2CNF9</accession>
<evidence type="ECO:0000313" key="3">
    <source>
        <dbReference type="Proteomes" id="UP001354061"/>
    </source>
</evidence>
<reference evidence="2 3" key="1">
    <citation type="submission" date="2024-01" db="EMBL/GenBank/DDBJ databases">
        <authorList>
            <person name="Gibbons A.C."/>
            <person name="Cheng C."/>
            <person name="Chavez V."/>
            <person name="Cosentino E.J."/>
            <person name="Abuwarda M.A."/>
            <person name="Alvarez A."/>
            <person name="Batteikh M."/>
            <person name="Baughman A.P."/>
            <person name="Di B.Daria."/>
            <person name="Dooley N.L."/>
            <person name="Empson B.M."/>
            <person name="Erfanian K."/>
            <person name="Esparza P.D."/>
            <person name="Fleming H.S."/>
            <person name="Ghannam M.S."/>
            <person name="Gonzalez C."/>
            <person name="Huq N.E."/>
            <person name="Jin K."/>
            <person name="Kamarzar M."/>
            <person name="Khaine A.Myat."/>
            <person name="Krug K.R."/>
            <person name="Lee A."/>
            <person name="Liao S."/>
            <person name="Light I."/>
            <person name="Ma Y."/>
            <person name="Magaling J.Tricia."/>
            <person name="McLinden K.C."/>
            <person name="Melkote A."/>
            <person name="Montoya S.Cinthy."/>
            <person name="Niazmandi K."/>
            <person name="Ostroske E.C."/>
            <person name="Paek B.H."/>
            <person name="Rajiv S."/>
            <person name="Santos C.E."/>
            <person name="Semaan S.A."/>
            <person name="Senthilvelan J."/>
            <person name="Sheppy T.E."/>
            <person name="Stephenson J.C."/>
            <person name="Tenney M.E."/>
            <person name="Teoh B.Wiyang."/>
            <person name="Thorp J.P."/>
            <person name="Turon F.Guille."/>
            <person name="Uvarov E.V."/>
            <person name="Verpukhovskiy P."/>
            <person name="Wang J.Yiyang."/>
            <person name="Whang A.Y."/>
            <person name="Wright N.E."/>
            <person name="Wu M."/>
            <person name="Zhuang C."/>
            <person name="Chai A.E."/>
            <person name="Zorawik M."/>
            <person name="Kasemsunt F."/>
            <person name="Garza D.R."/>
            <person name="Ngo R.T."/>
            <person name="Reddi K."/>
            <person name="Freise A.C."/>
            <person name="Garcia-Vedrenne A.E."/>
            <person name="Garlena R.A."/>
            <person name="Russell D.A."/>
            <person name="Jacobs-Sera D."/>
            <person name="Hatfull G.F."/>
        </authorList>
    </citation>
    <scope>NUCLEOTIDE SEQUENCE [LARGE SCALE GENOMIC DNA]</scope>
</reference>
<gene>
    <name evidence="2" type="primary">20</name>
    <name evidence="2" type="ORF">SEA_BERRIE_20</name>
</gene>
<dbReference type="SUPFAM" id="SSF49785">
    <property type="entry name" value="Galactose-binding domain-like"/>
    <property type="match status" value="1"/>
</dbReference>
<evidence type="ECO:0000313" key="2">
    <source>
        <dbReference type="EMBL" id="WVX87871.1"/>
    </source>
</evidence>
<dbReference type="EMBL" id="PP208921">
    <property type="protein sequence ID" value="WVX87871.1"/>
    <property type="molecule type" value="Genomic_DNA"/>
</dbReference>
<keyword evidence="3" id="KW-1185">Reference proteome</keyword>
<proteinExistence type="predicted"/>
<dbReference type="Gene3D" id="1.20.5.340">
    <property type="match status" value="1"/>
</dbReference>
<sequence length="1075" mass="112280">MAEAAAKLAAELADLKRRIAAMERGQQFPHSTIEVGGEEVPLTDAVSAGVDALGLSAEALTAAGELGTRLDTAETDLEASKGRLDAAEADIADAFGQLDTVDSRIDTAKTDTLQAAASDAQTRADVAKAAADKAKAAADAAVAQAVNTVPDPVFALGAERWDGQTLYASSSAFLTDATAHRGTNVLQTTAVNTSLVQVASDYWQPVVSGQIWEMTAWVRVVGTLPTAGDVRLAPITKDGAGTLAYPTVATVQANALTNGWTQIKGYYTVPANIASIAFRVRLDGATTIGTVVQWSDVSLKDVTTAKTALDNAATAQTAANNAATAAAAAQTAAGNAQTTANSALTMAGSKGKVYYDTTAPSGTGTAVGDLWRQIDASKNVTAEWYWTGSVWQSSQITTSAISNLDVGKLTVGNAAIQTLVSQKIAASTAAFQTVDVKNLFATTGTLDQAVIDKLWTDVVNSRLITAQMIAVGDFTNLIPDVGFLSPEVTAMRAAQFTNGGKVAVNATTGDMDLTLTSTANSYFRPTGINQSATTYQDWIPVSPGDKFVFQVNLTLPAGMTGDLRLTGRTKNGQATSTAFSTLNPYPALVNGANTYLAEVPANCYWMLPEIRFSGLVGTASITANSLILRKRVNAVTIEDGAVTAKKLESKLVLTNEVIAGNPDGNHAKLDQTGFRVMAPPSDGAAPAEVIRLGTDTDDYFGVVGSDGNLTASITAEGGIAAKDLDIANSISLGGEDLGSKIDYMPQRLVAWGQVPIDTNAMYLNPTGSEIGLFELGWDSNQPDGRDARMYLFNLNNVLIRSSSPGQVGLRLRYTTDGTAPTVNSPVIQYSYGYVGVANGYTSFNINRIIGSNNGNYIRVLVTLWSGVSATVSVVKDSNQAFLYSTVVDLGGSVSPTAVASGGGGTNGGAAPAPPSNPTVTTTKEWTATGTKSYTGSGASYDYNTGYMYSGLSPAGYGDLRSVAVFPSLTSTLSGATINDIWIYVYYDFWYYGSGGNAAISLHGHSSLPASNPSLSYSMTSTGWPRAAGRWVRLPDSTYAGFKSGSWKGFALGGHGGGYTEYGYAHDARIKIRYTK</sequence>
<feature type="region of interest" description="Disordered" evidence="1">
    <location>
        <begin position="900"/>
        <end position="921"/>
    </location>
</feature>
<protein>
    <submittedName>
        <fullName evidence="2">Minor tail protein</fullName>
    </submittedName>
</protein>
<dbReference type="InterPro" id="IPR008979">
    <property type="entry name" value="Galactose-bd-like_sf"/>
</dbReference>
<name>A0ABZ2CNF9_9CAUD</name>